<dbReference type="EMBL" id="KV417861">
    <property type="protein sequence ID" value="KZP05115.1"/>
    <property type="molecule type" value="Genomic_DNA"/>
</dbReference>
<keyword evidence="3" id="KW-1185">Reference proteome</keyword>
<feature type="region of interest" description="Disordered" evidence="1">
    <location>
        <begin position="20"/>
        <end position="49"/>
    </location>
</feature>
<evidence type="ECO:0000313" key="3">
    <source>
        <dbReference type="Proteomes" id="UP000076532"/>
    </source>
</evidence>
<name>A0A167VKK7_9AGAM</name>
<gene>
    <name evidence="2" type="ORF">FIBSPDRAFT_877884</name>
</gene>
<dbReference type="AlphaFoldDB" id="A0A167VKK7"/>
<protein>
    <submittedName>
        <fullName evidence="2">Uncharacterized protein</fullName>
    </submittedName>
</protein>
<reference evidence="2 3" key="1">
    <citation type="journal article" date="2016" name="Mol. Biol. Evol.">
        <title>Comparative Genomics of Early-Diverging Mushroom-Forming Fungi Provides Insights into the Origins of Lignocellulose Decay Capabilities.</title>
        <authorList>
            <person name="Nagy L.G."/>
            <person name="Riley R."/>
            <person name="Tritt A."/>
            <person name="Adam C."/>
            <person name="Daum C."/>
            <person name="Floudas D."/>
            <person name="Sun H."/>
            <person name="Yadav J.S."/>
            <person name="Pangilinan J."/>
            <person name="Larsson K.H."/>
            <person name="Matsuura K."/>
            <person name="Barry K."/>
            <person name="Labutti K."/>
            <person name="Kuo R."/>
            <person name="Ohm R.A."/>
            <person name="Bhattacharya S.S."/>
            <person name="Shirouzu T."/>
            <person name="Yoshinaga Y."/>
            <person name="Martin F.M."/>
            <person name="Grigoriev I.V."/>
            <person name="Hibbett D.S."/>
        </authorList>
    </citation>
    <scope>NUCLEOTIDE SEQUENCE [LARGE SCALE GENOMIC DNA]</scope>
    <source>
        <strain evidence="2 3">CBS 109695</strain>
    </source>
</reference>
<proteinExistence type="predicted"/>
<dbReference type="Proteomes" id="UP000076532">
    <property type="component" value="Unassembled WGS sequence"/>
</dbReference>
<accession>A0A167VKK7</accession>
<feature type="compositionally biased region" description="Acidic residues" evidence="1">
    <location>
        <begin position="30"/>
        <end position="46"/>
    </location>
</feature>
<sequence length="71" mass="8133">MPATPRSKWAEKILIKRRIASAENRHHAEDGDDNENLDDDFEDNDPEPPRLYLYLARPMRGQVANLTALAC</sequence>
<evidence type="ECO:0000256" key="1">
    <source>
        <dbReference type="SAM" id="MobiDB-lite"/>
    </source>
</evidence>
<evidence type="ECO:0000313" key="2">
    <source>
        <dbReference type="EMBL" id="KZP05115.1"/>
    </source>
</evidence>
<organism evidence="2 3">
    <name type="scientific">Athelia psychrophila</name>
    <dbReference type="NCBI Taxonomy" id="1759441"/>
    <lineage>
        <taxon>Eukaryota</taxon>
        <taxon>Fungi</taxon>
        <taxon>Dikarya</taxon>
        <taxon>Basidiomycota</taxon>
        <taxon>Agaricomycotina</taxon>
        <taxon>Agaricomycetes</taxon>
        <taxon>Agaricomycetidae</taxon>
        <taxon>Atheliales</taxon>
        <taxon>Atheliaceae</taxon>
        <taxon>Athelia</taxon>
    </lineage>
</organism>